<sequence length="361" mass="39816">MFASTVMIVLLTGLYTIIGGLRSVIKTQIFQTVLLIFGAALLVYYGISKVGGFAALTQKLPSDYFTLFKPTDDPDFPWTGIIFGAPILAIWYWCTDQYIVQRILSAKGIEHARKGTLLAGFLKIFPIFLFILPGMIAVVLYPGISGNEAYTYLLAGNMLPIGVKGIVISGLFAALMSSLSSAFNSSATLIANDFYKPRKKNVKDDELVLIGRLATTLIVILTICLIPLLKMISRDIYLYLQILQAYISPPIASVFLIGVFWSKVTSTAAIYSLVTGGVLGFIKIMLSLLDQNVIDSLGILGMYANINYLHFAFLLFVTTSIVLVIVSLTKKQTAQEKTQALNFIFHKEDLSINWMQSKIKN</sequence>
<feature type="transmembrane region" description="Helical" evidence="6">
    <location>
        <begin position="115"/>
        <end position="141"/>
    </location>
</feature>
<feature type="transmembrane region" description="Helical" evidence="6">
    <location>
        <begin position="76"/>
        <end position="94"/>
    </location>
</feature>
<dbReference type="PROSITE" id="PS50283">
    <property type="entry name" value="NA_SOLUT_SYMP_3"/>
    <property type="match status" value="1"/>
</dbReference>
<keyword evidence="5 6" id="KW-0472">Membrane</keyword>
<protein>
    <submittedName>
        <fullName evidence="7">Sodium/glucose cotransporter 1</fullName>
    </submittedName>
</protein>
<evidence type="ECO:0000256" key="2">
    <source>
        <dbReference type="ARBA" id="ARBA00006434"/>
    </source>
</evidence>
<dbReference type="InterPro" id="IPR038377">
    <property type="entry name" value="Na/Glc_symporter_sf"/>
</dbReference>
<evidence type="ECO:0000256" key="4">
    <source>
        <dbReference type="ARBA" id="ARBA00022989"/>
    </source>
</evidence>
<dbReference type="AlphaFoldDB" id="A0A0W8G1T6"/>
<feature type="transmembrane region" description="Helical" evidence="6">
    <location>
        <begin position="32"/>
        <end position="56"/>
    </location>
</feature>
<keyword evidence="3 6" id="KW-0812">Transmembrane</keyword>
<feature type="transmembrane region" description="Helical" evidence="6">
    <location>
        <begin position="6"/>
        <end position="25"/>
    </location>
</feature>
<accession>A0A0W8G1T6</accession>
<feature type="transmembrane region" description="Helical" evidence="6">
    <location>
        <begin position="161"/>
        <end position="186"/>
    </location>
</feature>
<comment type="caution">
    <text evidence="7">The sequence shown here is derived from an EMBL/GenBank/DDBJ whole genome shotgun (WGS) entry which is preliminary data.</text>
</comment>
<feature type="transmembrane region" description="Helical" evidence="6">
    <location>
        <begin position="207"/>
        <end position="230"/>
    </location>
</feature>
<evidence type="ECO:0000256" key="3">
    <source>
        <dbReference type="ARBA" id="ARBA00022692"/>
    </source>
</evidence>
<evidence type="ECO:0000256" key="6">
    <source>
        <dbReference type="SAM" id="Phobius"/>
    </source>
</evidence>
<proteinExistence type="inferred from homology"/>
<dbReference type="GO" id="GO:0005412">
    <property type="term" value="F:D-glucose:sodium symporter activity"/>
    <property type="evidence" value="ECO:0007669"/>
    <property type="project" value="TreeGrafter"/>
</dbReference>
<feature type="transmembrane region" description="Helical" evidence="6">
    <location>
        <begin position="268"/>
        <end position="288"/>
    </location>
</feature>
<organism evidence="7">
    <name type="scientific">hydrocarbon metagenome</name>
    <dbReference type="NCBI Taxonomy" id="938273"/>
    <lineage>
        <taxon>unclassified sequences</taxon>
        <taxon>metagenomes</taxon>
        <taxon>ecological metagenomes</taxon>
    </lineage>
</organism>
<name>A0A0W8G1T6_9ZZZZ</name>
<dbReference type="Gene3D" id="1.20.1730.10">
    <property type="entry name" value="Sodium/glucose cotransporter"/>
    <property type="match status" value="1"/>
</dbReference>
<keyword evidence="4 6" id="KW-1133">Transmembrane helix</keyword>
<gene>
    <name evidence="7" type="ORF">ASZ90_003114</name>
</gene>
<evidence type="ECO:0000256" key="5">
    <source>
        <dbReference type="ARBA" id="ARBA00023136"/>
    </source>
</evidence>
<dbReference type="PANTHER" id="PTHR11819">
    <property type="entry name" value="SOLUTE CARRIER FAMILY 5"/>
    <property type="match status" value="1"/>
</dbReference>
<reference evidence="7" key="1">
    <citation type="journal article" date="2015" name="Proc. Natl. Acad. Sci. U.S.A.">
        <title>Networks of energetic and metabolic interactions define dynamics in microbial communities.</title>
        <authorList>
            <person name="Embree M."/>
            <person name="Liu J.K."/>
            <person name="Al-Bassam M.M."/>
            <person name="Zengler K."/>
        </authorList>
    </citation>
    <scope>NUCLEOTIDE SEQUENCE</scope>
</reference>
<dbReference type="NCBIfam" id="TIGR00813">
    <property type="entry name" value="sss"/>
    <property type="match status" value="1"/>
</dbReference>
<dbReference type="GO" id="GO:0005886">
    <property type="term" value="C:plasma membrane"/>
    <property type="evidence" value="ECO:0007669"/>
    <property type="project" value="TreeGrafter"/>
</dbReference>
<dbReference type="Pfam" id="PF00474">
    <property type="entry name" value="SSF"/>
    <property type="match status" value="1"/>
</dbReference>
<feature type="transmembrane region" description="Helical" evidence="6">
    <location>
        <begin position="236"/>
        <end position="261"/>
    </location>
</feature>
<comment type="similarity">
    <text evidence="2">Belongs to the sodium:solute symporter (SSF) (TC 2.A.21) family.</text>
</comment>
<evidence type="ECO:0000256" key="1">
    <source>
        <dbReference type="ARBA" id="ARBA00004141"/>
    </source>
</evidence>
<evidence type="ECO:0000313" key="7">
    <source>
        <dbReference type="EMBL" id="KUG27041.1"/>
    </source>
</evidence>
<comment type="subcellular location">
    <subcellularLocation>
        <location evidence="1">Membrane</location>
        <topology evidence="1">Multi-pass membrane protein</topology>
    </subcellularLocation>
</comment>
<dbReference type="InterPro" id="IPR001734">
    <property type="entry name" value="Na/solute_symporter"/>
</dbReference>
<feature type="transmembrane region" description="Helical" evidence="6">
    <location>
        <begin position="308"/>
        <end position="328"/>
    </location>
</feature>
<dbReference type="EMBL" id="LNQE01000371">
    <property type="protein sequence ID" value="KUG27041.1"/>
    <property type="molecule type" value="Genomic_DNA"/>
</dbReference>
<dbReference type="PANTHER" id="PTHR11819:SF195">
    <property type="entry name" value="SODIUM_GLUCOSE COTRANSPORTER 4"/>
    <property type="match status" value="1"/>
</dbReference>